<gene>
    <name evidence="2" type="ORF">E3N84_03640</name>
</gene>
<name>A0A4R8V9M6_9MICO</name>
<accession>A0A4R8V9M6</accession>
<reference evidence="2 3" key="1">
    <citation type="submission" date="2019-03" db="EMBL/GenBank/DDBJ databases">
        <title>Genomics of glacier-inhabiting Cryobacterium strains.</title>
        <authorList>
            <person name="Liu Q."/>
            <person name="Xin Y.-H."/>
        </authorList>
    </citation>
    <scope>NUCLEOTIDE SEQUENCE [LARGE SCALE GENOMIC DNA]</scope>
    <source>
        <strain evidence="2 3">CGMCC 1.10440</strain>
    </source>
</reference>
<comment type="caution">
    <text evidence="2">The sequence shown here is derived from an EMBL/GenBank/DDBJ whole genome shotgun (WGS) entry which is preliminary data.</text>
</comment>
<evidence type="ECO:0000313" key="3">
    <source>
        <dbReference type="Proteomes" id="UP000298488"/>
    </source>
</evidence>
<organism evidence="2 3">
    <name type="scientific">Terrimesophilobacter mesophilus</name>
    <dbReference type="NCBI Taxonomy" id="433647"/>
    <lineage>
        <taxon>Bacteria</taxon>
        <taxon>Bacillati</taxon>
        <taxon>Actinomycetota</taxon>
        <taxon>Actinomycetes</taxon>
        <taxon>Micrococcales</taxon>
        <taxon>Microbacteriaceae</taxon>
        <taxon>Terrimesophilobacter</taxon>
    </lineage>
</organism>
<dbReference type="EMBL" id="SOFI01000003">
    <property type="protein sequence ID" value="TFB79225.1"/>
    <property type="molecule type" value="Genomic_DNA"/>
</dbReference>
<keyword evidence="3" id="KW-1185">Reference proteome</keyword>
<evidence type="ECO:0000259" key="1">
    <source>
        <dbReference type="Pfam" id="PF21722"/>
    </source>
</evidence>
<protein>
    <recommendedName>
        <fullName evidence="1">Glycine-rich domain-containing protein</fullName>
    </recommendedName>
</protein>
<dbReference type="Proteomes" id="UP000298488">
    <property type="component" value="Unassembled WGS sequence"/>
</dbReference>
<evidence type="ECO:0000313" key="2">
    <source>
        <dbReference type="EMBL" id="TFB79225.1"/>
    </source>
</evidence>
<feature type="domain" description="Glycine-rich" evidence="1">
    <location>
        <begin position="59"/>
        <end position="258"/>
    </location>
</feature>
<dbReference type="RefSeq" id="WP_104095105.1">
    <property type="nucleotide sequence ID" value="NZ_JACHBP010000001.1"/>
</dbReference>
<dbReference type="AlphaFoldDB" id="A0A4R8V9M6"/>
<proteinExistence type="predicted"/>
<dbReference type="Pfam" id="PF21722">
    <property type="entry name" value="Gly_rich_2"/>
    <property type="match status" value="1"/>
</dbReference>
<sequence>MVSSTFTRNTAAVGAVGLCGASLFGASAAVAAPVPCAYPGSTQVVTGVCQVVVTADGVLTFPSTLNKVTAILVGAGGGGYIGAEGDGAYGGGGGEVIYVDSVALDTAITVDIGSGGTIGLDGVEAGNGGDTLFGAATAHGGLGSVIDQGSHVGGVSGNGHTGILGGGGAAGDAPDSDTPGPGYLLSGVPGVDAALFPSAADPAVQYGRGGESDSSDAPGNAAAVPTNSGAGGSAYWQFGEVSTGEANPGADGVVIVRYAAASLAATGADSTGALIVGGLAVAGGAALVASAGAVRRRRSPK</sequence>
<dbReference type="InterPro" id="IPR049304">
    <property type="entry name" value="Gly_rich_dom"/>
</dbReference>